<dbReference type="GeneID" id="19307773"/>
<dbReference type="OMA" id="LISQHIC"/>
<dbReference type="AlphaFoldDB" id="S7PQ38"/>
<name>S7PQ38_GLOTA</name>
<dbReference type="RefSeq" id="XP_007871567.1">
    <property type="nucleotide sequence ID" value="XM_007873376.1"/>
</dbReference>
<dbReference type="eggNOG" id="ENOG502SV4Z">
    <property type="taxonomic scope" value="Eukaryota"/>
</dbReference>
<organism evidence="1 2">
    <name type="scientific">Gloeophyllum trabeum (strain ATCC 11539 / FP-39264 / Madison 617)</name>
    <name type="common">Brown rot fungus</name>
    <dbReference type="NCBI Taxonomy" id="670483"/>
    <lineage>
        <taxon>Eukaryota</taxon>
        <taxon>Fungi</taxon>
        <taxon>Dikarya</taxon>
        <taxon>Basidiomycota</taxon>
        <taxon>Agaricomycotina</taxon>
        <taxon>Agaricomycetes</taxon>
        <taxon>Gloeophyllales</taxon>
        <taxon>Gloeophyllaceae</taxon>
        <taxon>Gloeophyllum</taxon>
    </lineage>
</organism>
<gene>
    <name evidence="1" type="ORF">GLOTRDRAFT_67190</name>
</gene>
<protein>
    <submittedName>
        <fullName evidence="1">Uncharacterized protein</fullName>
    </submittedName>
</protein>
<sequence length="168" mass="18975">MAVARRHVPATLPQWGKVQIIDGGDLIYARDLVPLRERDRDASFVRYQLLVDKNARRRALTPEFEPCDFYGQLRNIFVLDLPPSRDLGLSESTTILLAAVHSVKIDKPADIDVPFYREEGRTEVVDLAAVQCVVGRVYDDVRKWWAIIDRSGPLAQPIFVEGGEDSLS</sequence>
<dbReference type="KEGG" id="gtr:GLOTRDRAFT_67190"/>
<accession>S7PQ38</accession>
<reference evidence="1 2" key="1">
    <citation type="journal article" date="2012" name="Science">
        <title>The Paleozoic origin of enzymatic lignin decomposition reconstructed from 31 fungal genomes.</title>
        <authorList>
            <person name="Floudas D."/>
            <person name="Binder M."/>
            <person name="Riley R."/>
            <person name="Barry K."/>
            <person name="Blanchette R.A."/>
            <person name="Henrissat B."/>
            <person name="Martinez A.T."/>
            <person name="Otillar R."/>
            <person name="Spatafora J.W."/>
            <person name="Yadav J.S."/>
            <person name="Aerts A."/>
            <person name="Benoit I."/>
            <person name="Boyd A."/>
            <person name="Carlson A."/>
            <person name="Copeland A."/>
            <person name="Coutinho P.M."/>
            <person name="de Vries R.P."/>
            <person name="Ferreira P."/>
            <person name="Findley K."/>
            <person name="Foster B."/>
            <person name="Gaskell J."/>
            <person name="Glotzer D."/>
            <person name="Gorecki P."/>
            <person name="Heitman J."/>
            <person name="Hesse C."/>
            <person name="Hori C."/>
            <person name="Igarashi K."/>
            <person name="Jurgens J.A."/>
            <person name="Kallen N."/>
            <person name="Kersten P."/>
            <person name="Kohler A."/>
            <person name="Kuees U."/>
            <person name="Kumar T.K.A."/>
            <person name="Kuo A."/>
            <person name="LaButti K."/>
            <person name="Larrondo L.F."/>
            <person name="Lindquist E."/>
            <person name="Ling A."/>
            <person name="Lombard V."/>
            <person name="Lucas S."/>
            <person name="Lundell T."/>
            <person name="Martin R."/>
            <person name="McLaughlin D.J."/>
            <person name="Morgenstern I."/>
            <person name="Morin E."/>
            <person name="Murat C."/>
            <person name="Nagy L.G."/>
            <person name="Nolan M."/>
            <person name="Ohm R.A."/>
            <person name="Patyshakuliyeva A."/>
            <person name="Rokas A."/>
            <person name="Ruiz-Duenas F.J."/>
            <person name="Sabat G."/>
            <person name="Salamov A."/>
            <person name="Samejima M."/>
            <person name="Schmutz J."/>
            <person name="Slot J.C."/>
            <person name="St John F."/>
            <person name="Stenlid J."/>
            <person name="Sun H."/>
            <person name="Sun S."/>
            <person name="Syed K."/>
            <person name="Tsang A."/>
            <person name="Wiebenga A."/>
            <person name="Young D."/>
            <person name="Pisabarro A."/>
            <person name="Eastwood D.C."/>
            <person name="Martin F."/>
            <person name="Cullen D."/>
            <person name="Grigoriev I.V."/>
            <person name="Hibbett D.S."/>
        </authorList>
    </citation>
    <scope>NUCLEOTIDE SEQUENCE [LARGE SCALE GENOMIC DNA]</scope>
    <source>
        <strain evidence="1 2">ATCC 11539</strain>
    </source>
</reference>
<evidence type="ECO:0000313" key="1">
    <source>
        <dbReference type="EMBL" id="EPQ49976.1"/>
    </source>
</evidence>
<evidence type="ECO:0000313" key="2">
    <source>
        <dbReference type="Proteomes" id="UP000030669"/>
    </source>
</evidence>
<keyword evidence="2" id="KW-1185">Reference proteome</keyword>
<dbReference type="OrthoDB" id="2404451at2759"/>
<dbReference type="EMBL" id="KB469434">
    <property type="protein sequence ID" value="EPQ49976.1"/>
    <property type="molecule type" value="Genomic_DNA"/>
</dbReference>
<dbReference type="HOGENOM" id="CLU_085135_2_0_1"/>
<proteinExistence type="predicted"/>
<dbReference type="Proteomes" id="UP000030669">
    <property type="component" value="Unassembled WGS sequence"/>
</dbReference>